<dbReference type="Gramene" id="TRITD2Av1G292220.2">
    <property type="protein sequence ID" value="TRITD2Av1G292220.2"/>
    <property type="gene ID" value="TRITD2Av1G292220"/>
</dbReference>
<dbReference type="Pfam" id="PF00646">
    <property type="entry name" value="F-box"/>
    <property type="match status" value="1"/>
</dbReference>
<reference evidence="3 4" key="1">
    <citation type="submission" date="2017-09" db="EMBL/GenBank/DDBJ databases">
        <authorList>
            <consortium name="International Durum Wheat Genome Sequencing Consortium (IDWGSC)"/>
            <person name="Milanesi L."/>
        </authorList>
    </citation>
    <scope>NUCLEOTIDE SEQUENCE [LARGE SCALE GENOMIC DNA]</scope>
    <source>
        <strain evidence="4">cv. Svevo</strain>
    </source>
</reference>
<dbReference type="OMA" id="SGVHNMI"/>
<evidence type="ECO:0000313" key="3">
    <source>
        <dbReference type="EMBL" id="VAH39315.1"/>
    </source>
</evidence>
<dbReference type="PANTHER" id="PTHR34145:SF76">
    <property type="entry name" value="FBD DOMAIN-CONTAINING PROTEIN"/>
    <property type="match status" value="1"/>
</dbReference>
<dbReference type="InterPro" id="IPR053772">
    <property type="entry name" value="At1g61320/At1g61330-like"/>
</dbReference>
<organism evidence="3 4">
    <name type="scientific">Triticum turgidum subsp. durum</name>
    <name type="common">Durum wheat</name>
    <name type="synonym">Triticum durum</name>
    <dbReference type="NCBI Taxonomy" id="4567"/>
    <lineage>
        <taxon>Eukaryota</taxon>
        <taxon>Viridiplantae</taxon>
        <taxon>Streptophyta</taxon>
        <taxon>Embryophyta</taxon>
        <taxon>Tracheophyta</taxon>
        <taxon>Spermatophyta</taxon>
        <taxon>Magnoliopsida</taxon>
        <taxon>Liliopsida</taxon>
        <taxon>Poales</taxon>
        <taxon>Poaceae</taxon>
        <taxon>BOP clade</taxon>
        <taxon>Pooideae</taxon>
        <taxon>Triticodae</taxon>
        <taxon>Triticeae</taxon>
        <taxon>Triticinae</taxon>
        <taxon>Triticum</taxon>
    </lineage>
</organism>
<evidence type="ECO:0000313" key="4">
    <source>
        <dbReference type="Proteomes" id="UP000324705"/>
    </source>
</evidence>
<dbReference type="Pfam" id="PF23622">
    <property type="entry name" value="LRR_At1g61320_AtMIF1"/>
    <property type="match status" value="1"/>
</dbReference>
<feature type="domain" description="At1g61320/AtMIF1 LRR" evidence="2">
    <location>
        <begin position="192"/>
        <end position="520"/>
    </location>
</feature>
<proteinExistence type="predicted"/>
<dbReference type="Gene3D" id="3.80.10.10">
    <property type="entry name" value="Ribonuclease Inhibitor"/>
    <property type="match status" value="1"/>
</dbReference>
<gene>
    <name evidence="3" type="ORF">TRITD_2Av1G292220</name>
</gene>
<feature type="domain" description="F-box" evidence="1">
    <location>
        <begin position="86"/>
        <end position="112"/>
    </location>
</feature>
<dbReference type="SUPFAM" id="SSF52058">
    <property type="entry name" value="L domain-like"/>
    <property type="match status" value="1"/>
</dbReference>
<dbReference type="EMBL" id="LT934113">
    <property type="protein sequence ID" value="VAH39315.1"/>
    <property type="molecule type" value="Genomic_DNA"/>
</dbReference>
<dbReference type="Proteomes" id="UP000324705">
    <property type="component" value="Chromosome 2A"/>
</dbReference>
<keyword evidence="4" id="KW-1185">Reference proteome</keyword>
<evidence type="ECO:0008006" key="5">
    <source>
        <dbReference type="Google" id="ProtNLM"/>
    </source>
</evidence>
<evidence type="ECO:0000259" key="2">
    <source>
        <dbReference type="Pfam" id="PF23622"/>
    </source>
</evidence>
<dbReference type="AlphaFoldDB" id="A0A9R1RF86"/>
<dbReference type="InterPro" id="IPR055357">
    <property type="entry name" value="LRR_At1g61320_AtMIF1"/>
</dbReference>
<dbReference type="PANTHER" id="PTHR34145">
    <property type="entry name" value="OS02G0105600 PROTEIN"/>
    <property type="match status" value="1"/>
</dbReference>
<sequence>MRKRGAIMVGGGCFKANDGARSMTSGVHNMIDLSIGSTLMEKQSSQELSIENKSAGFSRVEKPKVAEIQLQLLPYVRISTPYLRRDVLRDILSRLSIKDVVRMSTLSGEWRQQRICHPDLVFTKDTFGISTDPDPDFTKTIDAIIRDTDTKRASWTAEFIVNVDSVLRPLWSTSTTTTTTLDKFAIEFGLRRKHKYHIDRWVNFSIASRAKYIAFDFTFDIDCAGPGCDQYKDVFPLCKLSGPSGSCVTSLVLGYVWLKLPPSFCGITNLRKLTLKTVSISGGDLQRLLLSCALLEHIDIEWCSPLSSLRIGQELCRLQYLRVRRSELEMLELHAPNLTKFEFDEDLAQIVLSDCLRLSEATFVSNMRTQEFNDYDFDDLAFTFTELALPHVQKLFLLLNLDQVLRFGENQTSFINLRHLNMNLEIGWDPYDDSWAIGFIHLLQLSPLLEELELHVGRDRFCPPTMRMVTAVQGPLHHHLKRVHMSGFCDVLGLAELALYILGNATALERMVVDPVAYAETLHTDDIYSVSKAGSIEGDHYHVDQNRMFAEQILGSEEFRHIVTIL</sequence>
<name>A0A9R1RF86_TRITD</name>
<accession>A0A9R1RF86</accession>
<protein>
    <recommendedName>
        <fullName evidence="5">F-box domain-containing protein</fullName>
    </recommendedName>
</protein>
<evidence type="ECO:0000259" key="1">
    <source>
        <dbReference type="Pfam" id="PF00646"/>
    </source>
</evidence>
<dbReference type="InterPro" id="IPR032675">
    <property type="entry name" value="LRR_dom_sf"/>
</dbReference>
<dbReference type="InterPro" id="IPR001810">
    <property type="entry name" value="F-box_dom"/>
</dbReference>